<feature type="modified residue" description="4-aspartylphosphate" evidence="4">
    <location>
        <position position="54"/>
    </location>
</feature>
<dbReference type="PANTHER" id="PTHR43280:SF2">
    <property type="entry name" value="HTH-TYPE TRANSCRIPTIONAL REGULATOR EXSA"/>
    <property type="match status" value="1"/>
</dbReference>
<dbReference type="InterPro" id="IPR001789">
    <property type="entry name" value="Sig_transdc_resp-reg_receiver"/>
</dbReference>
<keyword evidence="1" id="KW-0805">Transcription regulation</keyword>
<sequence length="546" mass="62479">MNILIVDDERIIREWFRMTVDKLGGEYCIIGEASNGEEALAFCAIHPVNLVVTDVKMPGMDGLALIKRLKEEQPGIRSVIFSSYNEFHFAVEALKFGASEYVLKAEITQTGLTEILEKVRRDLELERNRTMEVNSLRHVLNQNEQALRAAYFKELLMGSGQAVMQFGEKMEFFRIGLAEKNLTLLILGLIRRPDQEGQLKIVDPILLQHAVINVLNETLMNETGSGCSFMYEPDVYLLFVNVSASGMKSQRELLLLVASRVSENLKRFLGIDTAIGISMPYGRLSFLPKQFDEAMEALDRNRFYGDRGIAYYQADTRLEQGEKTIASLKPHADAFANWIEDNQTGEALAEFERLQRVVEIEKAVSPNPIRTLFLELIYKAVNQARRLHVPEDKLDKVLGETAGQAMNKKTYPELADWTREQLREVSEMIEAHRVRYAEPVELACQYIRHNYAEDISLKEISGHVHLNRTYFSELFKKETGLNFNEYLMRVRMERAKEILGQRQMRVSDVAAEVGYANASYFIKLFKKHAGVSPYEFMEMQGGGRTR</sequence>
<comment type="caution">
    <text evidence="7">The sequence shown here is derived from an EMBL/GenBank/DDBJ whole genome shotgun (WGS) entry which is preliminary data.</text>
</comment>
<dbReference type="PROSITE" id="PS00041">
    <property type="entry name" value="HTH_ARAC_FAMILY_1"/>
    <property type="match status" value="1"/>
</dbReference>
<keyword evidence="3" id="KW-0804">Transcription</keyword>
<keyword evidence="4" id="KW-0597">Phosphoprotein</keyword>
<evidence type="ECO:0000259" key="5">
    <source>
        <dbReference type="PROSITE" id="PS01124"/>
    </source>
</evidence>
<dbReference type="InterPro" id="IPR020449">
    <property type="entry name" value="Tscrpt_reg_AraC-type_HTH"/>
</dbReference>
<dbReference type="SUPFAM" id="SSF46689">
    <property type="entry name" value="Homeodomain-like"/>
    <property type="match status" value="2"/>
</dbReference>
<evidence type="ECO:0000256" key="4">
    <source>
        <dbReference type="PROSITE-ProRule" id="PRU00169"/>
    </source>
</evidence>
<dbReference type="Pfam" id="PF12833">
    <property type="entry name" value="HTH_18"/>
    <property type="match status" value="1"/>
</dbReference>
<organism evidence="7 8">
    <name type="scientific">Paenibacillus mellifer</name>
    <dbReference type="NCBI Taxonomy" id="2937794"/>
    <lineage>
        <taxon>Bacteria</taxon>
        <taxon>Bacillati</taxon>
        <taxon>Bacillota</taxon>
        <taxon>Bacilli</taxon>
        <taxon>Bacillales</taxon>
        <taxon>Paenibacillaceae</taxon>
        <taxon>Paenibacillus</taxon>
    </lineage>
</organism>
<dbReference type="EMBL" id="JALPRK010000001">
    <property type="protein sequence ID" value="MCK8485598.1"/>
    <property type="molecule type" value="Genomic_DNA"/>
</dbReference>
<dbReference type="Pfam" id="PF00072">
    <property type="entry name" value="Response_reg"/>
    <property type="match status" value="1"/>
</dbReference>
<dbReference type="PROSITE" id="PS01124">
    <property type="entry name" value="HTH_ARAC_FAMILY_2"/>
    <property type="match status" value="1"/>
</dbReference>
<dbReference type="SMART" id="SM00342">
    <property type="entry name" value="HTH_ARAC"/>
    <property type="match status" value="1"/>
</dbReference>
<dbReference type="InterPro" id="IPR011006">
    <property type="entry name" value="CheY-like_superfamily"/>
</dbReference>
<dbReference type="AlphaFoldDB" id="A0A9X2BN29"/>
<feature type="domain" description="Response regulatory" evidence="6">
    <location>
        <begin position="2"/>
        <end position="119"/>
    </location>
</feature>
<evidence type="ECO:0000256" key="3">
    <source>
        <dbReference type="ARBA" id="ARBA00023163"/>
    </source>
</evidence>
<dbReference type="InterPro" id="IPR009057">
    <property type="entry name" value="Homeodomain-like_sf"/>
</dbReference>
<dbReference type="GO" id="GO:0000160">
    <property type="term" value="P:phosphorelay signal transduction system"/>
    <property type="evidence" value="ECO:0007669"/>
    <property type="project" value="InterPro"/>
</dbReference>
<dbReference type="PRINTS" id="PR00032">
    <property type="entry name" value="HTHARAC"/>
</dbReference>
<accession>A0A9X2BN29</accession>
<evidence type="ECO:0000256" key="1">
    <source>
        <dbReference type="ARBA" id="ARBA00023015"/>
    </source>
</evidence>
<name>A0A9X2BN29_9BACL</name>
<dbReference type="Proteomes" id="UP001139534">
    <property type="component" value="Unassembled WGS sequence"/>
</dbReference>
<dbReference type="PROSITE" id="PS50110">
    <property type="entry name" value="RESPONSE_REGULATORY"/>
    <property type="match status" value="1"/>
</dbReference>
<dbReference type="InterPro" id="IPR018062">
    <property type="entry name" value="HTH_AraC-typ_CS"/>
</dbReference>
<dbReference type="InterPro" id="IPR018060">
    <property type="entry name" value="HTH_AraC"/>
</dbReference>
<evidence type="ECO:0000313" key="7">
    <source>
        <dbReference type="EMBL" id="MCK8485598.1"/>
    </source>
</evidence>
<dbReference type="SMART" id="SM00448">
    <property type="entry name" value="REC"/>
    <property type="match status" value="1"/>
</dbReference>
<evidence type="ECO:0000259" key="6">
    <source>
        <dbReference type="PROSITE" id="PS50110"/>
    </source>
</evidence>
<dbReference type="RefSeq" id="WP_248549859.1">
    <property type="nucleotide sequence ID" value="NZ_JALPRK010000001.1"/>
</dbReference>
<proteinExistence type="predicted"/>
<protein>
    <submittedName>
        <fullName evidence="7">Response regulator</fullName>
    </submittedName>
</protein>
<dbReference type="PANTHER" id="PTHR43280">
    <property type="entry name" value="ARAC-FAMILY TRANSCRIPTIONAL REGULATOR"/>
    <property type="match status" value="1"/>
</dbReference>
<feature type="domain" description="HTH araC/xylS-type" evidence="5">
    <location>
        <begin position="441"/>
        <end position="539"/>
    </location>
</feature>
<dbReference type="GO" id="GO:0043565">
    <property type="term" value="F:sequence-specific DNA binding"/>
    <property type="evidence" value="ECO:0007669"/>
    <property type="project" value="InterPro"/>
</dbReference>
<evidence type="ECO:0000313" key="8">
    <source>
        <dbReference type="Proteomes" id="UP001139534"/>
    </source>
</evidence>
<reference evidence="7" key="1">
    <citation type="submission" date="2022-04" db="EMBL/GenBank/DDBJ databases">
        <authorList>
            <person name="Seo M.-J."/>
        </authorList>
    </citation>
    <scope>NUCLEOTIDE SEQUENCE</scope>
    <source>
        <strain evidence="7">MBLB2552</strain>
    </source>
</reference>
<dbReference type="SUPFAM" id="SSF52172">
    <property type="entry name" value="CheY-like"/>
    <property type="match status" value="1"/>
</dbReference>
<dbReference type="Gene3D" id="1.10.10.60">
    <property type="entry name" value="Homeodomain-like"/>
    <property type="match status" value="2"/>
</dbReference>
<dbReference type="CDD" id="cd17536">
    <property type="entry name" value="REC_YesN-like"/>
    <property type="match status" value="1"/>
</dbReference>
<keyword evidence="8" id="KW-1185">Reference proteome</keyword>
<gene>
    <name evidence="7" type="ORF">M0651_00235</name>
</gene>
<keyword evidence="2" id="KW-0238">DNA-binding</keyword>
<evidence type="ECO:0000256" key="2">
    <source>
        <dbReference type="ARBA" id="ARBA00023125"/>
    </source>
</evidence>
<dbReference type="Gene3D" id="3.40.50.2300">
    <property type="match status" value="1"/>
</dbReference>
<dbReference type="GO" id="GO:0003700">
    <property type="term" value="F:DNA-binding transcription factor activity"/>
    <property type="evidence" value="ECO:0007669"/>
    <property type="project" value="InterPro"/>
</dbReference>